<dbReference type="Pfam" id="PF03420">
    <property type="entry name" value="Peptidase_S77"/>
    <property type="match status" value="1"/>
</dbReference>
<gene>
    <name evidence="1" type="ORF">PRAG_00020</name>
</gene>
<accession>R9S5B5</accession>
<organism evidence="1 2">
    <name type="scientific">Prochlorococcus phage P-SSM3</name>
    <dbReference type="NCBI Taxonomy" id="536453"/>
    <lineage>
        <taxon>Viruses</taxon>
        <taxon>Duplodnaviria</taxon>
        <taxon>Heunggongvirae</taxon>
        <taxon>Uroviricota</taxon>
        <taxon>Caudoviricetes</taxon>
        <taxon>Pantevenvirales</taxon>
        <taxon>Kyanoviridae</taxon>
        <taxon>Ronodorvirus</taxon>
        <taxon>Ronodorvirus pssm3</taxon>
    </lineage>
</organism>
<evidence type="ECO:0008006" key="3">
    <source>
        <dbReference type="Google" id="ProtNLM"/>
    </source>
</evidence>
<evidence type="ECO:0000313" key="1">
    <source>
        <dbReference type="EMBL" id="AGN11962.1"/>
    </source>
</evidence>
<keyword evidence="2" id="KW-1185">Reference proteome</keyword>
<protein>
    <recommendedName>
        <fullName evidence="3">Prohead core scaffold and protease</fullName>
    </recommendedName>
</protein>
<dbReference type="GeneID" id="15956701"/>
<dbReference type="EMBL" id="HQ337021">
    <property type="protein sequence ID" value="AGN11962.1"/>
    <property type="molecule type" value="Genomic_DNA"/>
</dbReference>
<dbReference type="RefSeq" id="YP_008129951.1">
    <property type="nucleotide sequence ID" value="NC_021559.1"/>
</dbReference>
<evidence type="ECO:0000313" key="2">
    <source>
        <dbReference type="Proteomes" id="UP000201670"/>
    </source>
</evidence>
<dbReference type="InterPro" id="IPR005082">
    <property type="entry name" value="Peptidase_U9_T4_prohead"/>
</dbReference>
<reference evidence="1 2" key="1">
    <citation type="submission" date="2010-10" db="EMBL/GenBank/DDBJ databases">
        <title>The Genome Sequence of Prochlorococcus phage P-SSM3.</title>
        <authorList>
            <consortium name="The Broad Institute Genome Sequencing Platform"/>
            <person name="Henn M.R."/>
            <person name="Sullivan M.S."/>
            <person name="Osburne M.S."/>
            <person name="Levin J."/>
            <person name="Malboeuf C."/>
            <person name="Casali M."/>
            <person name="Russ C."/>
            <person name="Lennon N."/>
            <person name="Chapman S.B."/>
            <person name="Erlich R."/>
            <person name="Young S.K."/>
            <person name="Yandava C."/>
            <person name="Zeng Q."/>
            <person name="Alvarado L."/>
            <person name="Anderson S."/>
            <person name="Berlin A."/>
            <person name="Chen Z."/>
            <person name="Freedman E."/>
            <person name="Gellesch M."/>
            <person name="Goldberg J."/>
            <person name="Green L."/>
            <person name="Griggs A."/>
            <person name="Gujja S."/>
            <person name="Heilman E.R."/>
            <person name="Heiman D."/>
            <person name="Hollinger A."/>
            <person name="Howarth C."/>
            <person name="Larson L."/>
            <person name="Mehta T."/>
            <person name="Pearson M."/>
            <person name="Roberts A."/>
            <person name="Ryan E."/>
            <person name="Saif S."/>
            <person name="Shea T."/>
            <person name="Shenoy N."/>
            <person name="Sisk P."/>
            <person name="Stolte C."/>
            <person name="Sykes S."/>
            <person name="White J."/>
            <person name="Yu Q."/>
            <person name="Coleman M.L."/>
            <person name="Huang K.H."/>
            <person name="Weigele P.R."/>
            <person name="DeFrancesco A.S."/>
            <person name="Kern S.E."/>
            <person name="Thompson L.R."/>
            <person name="Fu R."/>
            <person name="Hombeck B."/>
            <person name="Chisholm S.W."/>
            <person name="Haas B."/>
            <person name="Nusbaum C."/>
            <person name="Birren B."/>
        </authorList>
    </citation>
    <scope>NUCLEOTIDE SEQUENCE [LARGE SCALE GENOMIC DNA]</scope>
    <source>
        <strain evidence="1 2">P-SSM3</strain>
    </source>
</reference>
<name>R9S5B5_9CAUD</name>
<proteinExistence type="predicted"/>
<dbReference type="Proteomes" id="UP000201670">
    <property type="component" value="Segment"/>
</dbReference>
<sequence>MRLIAEELTEVKFLTEEKEGKKNYFIEGIFLQSEIANKNGRMYPFKTLQREVAKYDENFIRQGRALGELGHPEGPSINLDRVSHKIERLSEDGNNFVGRAKILDTPNGKIAKSLLDEGVRLGVSSRGMGSLKKESACNVVQDDFMLATAADIVADPSAPDAFVDGIMEGKEWIWDNGILKESAIAEIKKEIDQATLRNLQERKISAFDKFLRSL</sequence>
<dbReference type="KEGG" id="vg:15956701"/>